<comment type="similarity">
    <text evidence="1">Belongs to the YciI family.</text>
</comment>
<dbReference type="SUPFAM" id="SSF54909">
    <property type="entry name" value="Dimeric alpha+beta barrel"/>
    <property type="match status" value="1"/>
</dbReference>
<evidence type="ECO:0000256" key="1">
    <source>
        <dbReference type="ARBA" id="ARBA00007689"/>
    </source>
</evidence>
<dbReference type="InterPro" id="IPR011008">
    <property type="entry name" value="Dimeric_a/b-barrel"/>
</dbReference>
<dbReference type="Gene3D" id="3.30.70.1060">
    <property type="entry name" value="Dimeric alpha+beta barrel"/>
    <property type="match status" value="1"/>
</dbReference>
<feature type="domain" description="YCII-related" evidence="2">
    <location>
        <begin position="1"/>
        <end position="87"/>
    </location>
</feature>
<protein>
    <recommendedName>
        <fullName evidence="2">YCII-related domain-containing protein</fullName>
    </recommendedName>
</protein>
<accession>A0A9P1JPY9</accession>
<dbReference type="Proteomes" id="UP000007319">
    <property type="component" value="Chromosome"/>
</dbReference>
<gene>
    <name evidence="3" type="ORF">AZOBR_70193</name>
</gene>
<dbReference type="InterPro" id="IPR051807">
    <property type="entry name" value="Sec-metab_biosynth-assoc"/>
</dbReference>
<organism evidence="3 4">
    <name type="scientific">Azospirillum baldaniorum</name>
    <dbReference type="NCBI Taxonomy" id="1064539"/>
    <lineage>
        <taxon>Bacteria</taxon>
        <taxon>Pseudomonadati</taxon>
        <taxon>Pseudomonadota</taxon>
        <taxon>Alphaproteobacteria</taxon>
        <taxon>Rhodospirillales</taxon>
        <taxon>Azospirillaceae</taxon>
        <taxon>Azospirillum</taxon>
    </lineage>
</organism>
<reference evidence="3 4" key="1">
    <citation type="journal article" date="2011" name="PLoS Genet.">
        <title>Azospirillum genomes reveal transition of bacteria from aquatic to terrestrial environments.</title>
        <authorList>
            <person name="Wisniewski-Dye F."/>
            <person name="Borziak K."/>
            <person name="Khalsa-Moyers G."/>
            <person name="Alexandre G."/>
            <person name="Sukharnikov L.O."/>
            <person name="Wuichet K."/>
            <person name="Hurst G.B."/>
            <person name="McDonald W.H."/>
            <person name="Robertson J.S."/>
            <person name="Barbe V."/>
            <person name="Calteau A."/>
            <person name="Rouy Z."/>
            <person name="Mangenot S."/>
            <person name="Prigent-Combaret C."/>
            <person name="Normand P."/>
            <person name="Boyer M."/>
            <person name="Siguier P."/>
            <person name="Dessaux Y."/>
            <person name="Elmerich C."/>
            <person name="Condemine G."/>
            <person name="Krishnen G."/>
            <person name="Kennedy I."/>
            <person name="Paterson A.H."/>
            <person name="Gonzalez V."/>
            <person name="Mavingui P."/>
            <person name="Zhulin I.B."/>
        </authorList>
    </citation>
    <scope>NUCLEOTIDE SEQUENCE [LARGE SCALE GENOMIC DNA]</scope>
    <source>
        <strain evidence="3 4">Sp245</strain>
    </source>
</reference>
<proteinExistence type="inferred from homology"/>
<dbReference type="PANTHER" id="PTHR33606">
    <property type="entry name" value="PROTEIN YCII"/>
    <property type="match status" value="1"/>
</dbReference>
<evidence type="ECO:0000313" key="3">
    <source>
        <dbReference type="EMBL" id="CCC97557.1"/>
    </source>
</evidence>
<dbReference type="EMBL" id="HE577327">
    <property type="protein sequence ID" value="CCC97557.1"/>
    <property type="molecule type" value="Genomic_DNA"/>
</dbReference>
<keyword evidence="4" id="KW-1185">Reference proteome</keyword>
<dbReference type="AlphaFoldDB" id="A0A9P1JPY9"/>
<name>A0A9P1JPY9_9PROT</name>
<evidence type="ECO:0000259" key="2">
    <source>
        <dbReference type="Pfam" id="PF03795"/>
    </source>
</evidence>
<evidence type="ECO:0000313" key="4">
    <source>
        <dbReference type="Proteomes" id="UP000007319"/>
    </source>
</evidence>
<dbReference type="RefSeq" id="WP_014239842.1">
    <property type="nucleotide sequence ID" value="NC_016617.1"/>
</dbReference>
<dbReference type="Pfam" id="PF03795">
    <property type="entry name" value="YCII"/>
    <property type="match status" value="1"/>
</dbReference>
<dbReference type="InterPro" id="IPR005545">
    <property type="entry name" value="YCII"/>
</dbReference>
<dbReference type="KEGG" id="abs:AZOBR_70193"/>
<sequence>MIWAIWCKDSGRAAAIRSQFGKDHSAYLTASPLPILMAGPLTGDDGEGSAGSLILVEADSRGAVEAFVSGDPFAVHGVWESFEVQAFRMSRKNL</sequence>
<dbReference type="PANTHER" id="PTHR33606:SF3">
    <property type="entry name" value="PROTEIN YCII"/>
    <property type="match status" value="1"/>
</dbReference>